<evidence type="ECO:0000256" key="1">
    <source>
        <dbReference type="ARBA" id="ARBA00004141"/>
    </source>
</evidence>
<organism evidence="7">
    <name type="scientific">Amphora coffeiformis</name>
    <dbReference type="NCBI Taxonomy" id="265554"/>
    <lineage>
        <taxon>Eukaryota</taxon>
        <taxon>Sar</taxon>
        <taxon>Stramenopiles</taxon>
        <taxon>Ochrophyta</taxon>
        <taxon>Bacillariophyta</taxon>
        <taxon>Bacillariophyceae</taxon>
        <taxon>Bacillariophycidae</taxon>
        <taxon>Thalassiophysales</taxon>
        <taxon>Catenulaceae</taxon>
        <taxon>Amphora</taxon>
    </lineage>
</organism>
<accession>A0A7S3L1K8</accession>
<comment type="similarity">
    <text evidence="2 6">Belongs to the peroxisomal membrane protein PXMP2/4 family.</text>
</comment>
<evidence type="ECO:0000256" key="6">
    <source>
        <dbReference type="RuleBase" id="RU363053"/>
    </source>
</evidence>
<comment type="subcellular location">
    <subcellularLocation>
        <location evidence="1">Membrane</location>
        <topology evidence="1">Multi-pass membrane protein</topology>
    </subcellularLocation>
</comment>
<dbReference type="GO" id="GO:0016020">
    <property type="term" value="C:membrane"/>
    <property type="evidence" value="ECO:0007669"/>
    <property type="project" value="UniProtKB-SubCell"/>
</dbReference>
<gene>
    <name evidence="7" type="ORF">ACOF00016_LOCUS6024</name>
</gene>
<keyword evidence="3 6" id="KW-0812">Transmembrane</keyword>
<proteinExistence type="inferred from homology"/>
<name>A0A7S3L1K8_9STRA</name>
<feature type="transmembrane region" description="Helical" evidence="6">
    <location>
        <begin position="176"/>
        <end position="198"/>
    </location>
</feature>
<dbReference type="PANTHER" id="PTHR11266">
    <property type="entry name" value="PEROXISOMAL MEMBRANE PROTEIN 2, PXMP2 MPV17"/>
    <property type="match status" value="1"/>
</dbReference>
<evidence type="ECO:0000256" key="3">
    <source>
        <dbReference type="ARBA" id="ARBA00022692"/>
    </source>
</evidence>
<protein>
    <submittedName>
        <fullName evidence="7">Uncharacterized protein</fullName>
    </submittedName>
</protein>
<dbReference type="InterPro" id="IPR007248">
    <property type="entry name" value="Mpv17_PMP22"/>
</dbReference>
<feature type="transmembrane region" description="Helical" evidence="6">
    <location>
        <begin position="138"/>
        <end position="156"/>
    </location>
</feature>
<sequence>MKGPLFVTFSFPLWVLFLLFGVLSTNAFLSSPIIPRTHQHHAPILRRGQPPRAVLNNNKNNVIISSALQMWGLAETLDYCLAHYQLPTESALSACLAAMGDGAAQLRSANQNNLQDDSNNNVRVVAGPMIDWRRLNAFFIKGAVSGVLWSHWYALVDPVGVAVAENLAPSSASIEAARIVVSVFLDLFVFSPFLFCVWDLPFPMLARGDPLESIPRKVRAKIGPILADNTKVWMVPNLVIYSLPVQYRVVVTSCTDAVWQMMLSDQLAKPLPIPTKLLMPTQPSSGSLGSSRQSSLDLEQQQVLMETLAEQRE</sequence>
<feature type="transmembrane region" description="Helical" evidence="6">
    <location>
        <begin position="6"/>
        <end position="29"/>
    </location>
</feature>
<reference evidence="7" key="1">
    <citation type="submission" date="2021-01" db="EMBL/GenBank/DDBJ databases">
        <authorList>
            <person name="Corre E."/>
            <person name="Pelletier E."/>
            <person name="Niang G."/>
            <person name="Scheremetjew M."/>
            <person name="Finn R."/>
            <person name="Kale V."/>
            <person name="Holt S."/>
            <person name="Cochrane G."/>
            <person name="Meng A."/>
            <person name="Brown T."/>
            <person name="Cohen L."/>
        </authorList>
    </citation>
    <scope>NUCLEOTIDE SEQUENCE</scope>
    <source>
        <strain evidence="7">CCMP127</strain>
    </source>
</reference>
<dbReference type="PANTHER" id="PTHR11266:SF121">
    <property type="entry name" value="OS09G0315000 PROTEIN"/>
    <property type="match status" value="1"/>
</dbReference>
<keyword evidence="4 6" id="KW-1133">Transmembrane helix</keyword>
<dbReference type="GO" id="GO:0005737">
    <property type="term" value="C:cytoplasm"/>
    <property type="evidence" value="ECO:0007669"/>
    <property type="project" value="TreeGrafter"/>
</dbReference>
<evidence type="ECO:0000256" key="4">
    <source>
        <dbReference type="ARBA" id="ARBA00022989"/>
    </source>
</evidence>
<dbReference type="Pfam" id="PF04117">
    <property type="entry name" value="Mpv17_PMP22"/>
    <property type="match status" value="1"/>
</dbReference>
<dbReference type="EMBL" id="HBIM01007080">
    <property type="protein sequence ID" value="CAE0408256.1"/>
    <property type="molecule type" value="Transcribed_RNA"/>
</dbReference>
<keyword evidence="5 6" id="KW-0472">Membrane</keyword>
<evidence type="ECO:0000256" key="5">
    <source>
        <dbReference type="ARBA" id="ARBA00023136"/>
    </source>
</evidence>
<dbReference type="AlphaFoldDB" id="A0A7S3L1K8"/>
<evidence type="ECO:0000313" key="7">
    <source>
        <dbReference type="EMBL" id="CAE0408256.1"/>
    </source>
</evidence>
<evidence type="ECO:0000256" key="2">
    <source>
        <dbReference type="ARBA" id="ARBA00006824"/>
    </source>
</evidence>